<evidence type="ECO:0000256" key="3">
    <source>
        <dbReference type="PROSITE-ProRule" id="PRU10141"/>
    </source>
</evidence>
<dbReference type="GO" id="GO:0005737">
    <property type="term" value="C:cytoplasm"/>
    <property type="evidence" value="ECO:0007669"/>
    <property type="project" value="TreeGrafter"/>
</dbReference>
<dbReference type="InterPro" id="IPR000719">
    <property type="entry name" value="Prot_kinase_dom"/>
</dbReference>
<dbReference type="AlphaFoldDB" id="A0A6I6C9H2"/>
<dbReference type="GO" id="GO:0005524">
    <property type="term" value="F:ATP binding"/>
    <property type="evidence" value="ECO:0007669"/>
    <property type="project" value="UniProtKB-UniRule"/>
</dbReference>
<dbReference type="InterPro" id="IPR011009">
    <property type="entry name" value="Kinase-like_dom_sf"/>
</dbReference>
<dbReference type="RefSeq" id="WP_156006991.1">
    <property type="nucleotide sequence ID" value="NZ_CP046276.1"/>
</dbReference>
<keyword evidence="4" id="KW-1133">Transmembrane helix</keyword>
<feature type="transmembrane region" description="Helical" evidence="4">
    <location>
        <begin position="318"/>
        <end position="338"/>
    </location>
</feature>
<dbReference type="PROSITE" id="PS00108">
    <property type="entry name" value="PROTEIN_KINASE_ST"/>
    <property type="match status" value="1"/>
</dbReference>
<dbReference type="OrthoDB" id="9788659at2"/>
<dbReference type="PROSITE" id="PS00107">
    <property type="entry name" value="PROTEIN_KINASE_ATP"/>
    <property type="match status" value="1"/>
</dbReference>
<evidence type="ECO:0000259" key="5">
    <source>
        <dbReference type="PROSITE" id="PS50011"/>
    </source>
</evidence>
<dbReference type="EMBL" id="CP046276">
    <property type="protein sequence ID" value="QGS52236.1"/>
    <property type="molecule type" value="Genomic_DNA"/>
</dbReference>
<name>A0A6I6C9H2_9MOLU</name>
<dbReference type="Proteomes" id="UP000424468">
    <property type="component" value="Chromosome"/>
</dbReference>
<keyword evidence="4" id="KW-0472">Membrane</keyword>
<dbReference type="CDD" id="cd14014">
    <property type="entry name" value="STKc_PknB_like"/>
    <property type="match status" value="1"/>
</dbReference>
<feature type="domain" description="Protein kinase" evidence="5">
    <location>
        <begin position="14"/>
        <end position="273"/>
    </location>
</feature>
<keyword evidence="6" id="KW-0418">Kinase</keyword>
<dbReference type="Pfam" id="PF00069">
    <property type="entry name" value="Pkinase"/>
    <property type="match status" value="1"/>
</dbReference>
<dbReference type="InterPro" id="IPR053235">
    <property type="entry name" value="Ser_Thr_kinase"/>
</dbReference>
<evidence type="ECO:0000256" key="2">
    <source>
        <dbReference type="ARBA" id="ARBA00022840"/>
    </source>
</evidence>
<keyword evidence="1 3" id="KW-0547">Nucleotide-binding</keyword>
<dbReference type="SMART" id="SM00220">
    <property type="entry name" value="S_TKc"/>
    <property type="match status" value="1"/>
</dbReference>
<evidence type="ECO:0000256" key="4">
    <source>
        <dbReference type="SAM" id="Phobius"/>
    </source>
</evidence>
<keyword evidence="6" id="KW-0723">Serine/threonine-protein kinase</keyword>
<dbReference type="GO" id="GO:0004674">
    <property type="term" value="F:protein serine/threonine kinase activity"/>
    <property type="evidence" value="ECO:0007669"/>
    <property type="project" value="UniProtKB-KW"/>
</dbReference>
<dbReference type="PANTHER" id="PTHR24361">
    <property type="entry name" value="MITOGEN-ACTIVATED KINASE KINASE KINASE"/>
    <property type="match status" value="1"/>
</dbReference>
<keyword evidence="6" id="KW-0808">Transferase</keyword>
<feature type="binding site" evidence="3">
    <location>
        <position position="43"/>
    </location>
    <ligand>
        <name>ATP</name>
        <dbReference type="ChEBI" id="CHEBI:30616"/>
    </ligand>
</feature>
<organism evidence="6 7">
    <name type="scientific">Spiroplasma tabanidicola</name>
    <dbReference type="NCBI Taxonomy" id="324079"/>
    <lineage>
        <taxon>Bacteria</taxon>
        <taxon>Bacillati</taxon>
        <taxon>Mycoplasmatota</taxon>
        <taxon>Mollicutes</taxon>
        <taxon>Entomoplasmatales</taxon>
        <taxon>Spiroplasmataceae</taxon>
        <taxon>Spiroplasma</taxon>
    </lineage>
</organism>
<gene>
    <name evidence="6" type="primary">prkC</name>
    <name evidence="6" type="ORF">STABA_v1c08810</name>
</gene>
<dbReference type="InterPro" id="IPR017441">
    <property type="entry name" value="Protein_kinase_ATP_BS"/>
</dbReference>
<keyword evidence="7" id="KW-1185">Reference proteome</keyword>
<sequence>MSDFFEGKVLADRYQVISNLGSGGMASVVKAVDLLTSTIVAIKIINTSKIKEIEIGNERFEIEKEAFAKLGDNPNVVKLFDIIKNDQTGEWYIVLECVEGGTLKDKFNFFGAMTLQEIKYYFSKLCIALEGAHKYKIIHRDIKPDNVLLTKAGEVKLGDFGISIMEGFSKEETKTIGTPRYMSPEVIMKKKATPESDIYSLGLMLYECATGSPAFPGKDAHQIARKQVKNKPIPPRLINPTIPQSLENIILKMIEKDPENRYKSAREVYNEIQKVKLTDSSKPYNYHIKTKLSDESKTKRINIGTIYEKLPLINTTKYFVIIIFLLFALLSILLAAILI</sequence>
<dbReference type="Gene3D" id="1.10.510.10">
    <property type="entry name" value="Transferase(Phosphotransferase) domain 1"/>
    <property type="match status" value="1"/>
</dbReference>
<evidence type="ECO:0000313" key="6">
    <source>
        <dbReference type="EMBL" id="QGS52236.1"/>
    </source>
</evidence>
<reference evidence="6 7" key="1">
    <citation type="submission" date="2019-11" db="EMBL/GenBank/DDBJ databases">
        <title>Complete genome sequence of Spiroplasma tabanidicola TAUS-1 (DSM 22603).</title>
        <authorList>
            <person name="Huang C.-T."/>
            <person name="Lin Y.-C."/>
            <person name="Kuo C.-H."/>
        </authorList>
    </citation>
    <scope>NUCLEOTIDE SEQUENCE [LARGE SCALE GENOMIC DNA]</scope>
    <source>
        <strain evidence="6 7">TAUS-1</strain>
    </source>
</reference>
<dbReference type="KEGG" id="stab:STABA_v1c08810"/>
<proteinExistence type="predicted"/>
<dbReference type="PROSITE" id="PS50011">
    <property type="entry name" value="PROTEIN_KINASE_DOM"/>
    <property type="match status" value="1"/>
</dbReference>
<dbReference type="SUPFAM" id="SSF56112">
    <property type="entry name" value="Protein kinase-like (PK-like)"/>
    <property type="match status" value="1"/>
</dbReference>
<keyword evidence="2 3" id="KW-0067">ATP-binding</keyword>
<accession>A0A6I6C9H2</accession>
<protein>
    <submittedName>
        <fullName evidence="6">Serine/threonine protein kinase</fullName>
    </submittedName>
</protein>
<keyword evidence="4" id="KW-0812">Transmembrane</keyword>
<evidence type="ECO:0000313" key="7">
    <source>
        <dbReference type="Proteomes" id="UP000424468"/>
    </source>
</evidence>
<dbReference type="InterPro" id="IPR008271">
    <property type="entry name" value="Ser/Thr_kinase_AS"/>
</dbReference>
<evidence type="ECO:0000256" key="1">
    <source>
        <dbReference type="ARBA" id="ARBA00022741"/>
    </source>
</evidence>